<evidence type="ECO:0000313" key="1">
    <source>
        <dbReference type="EMBL" id="KAK9802912.1"/>
    </source>
</evidence>
<gene>
    <name evidence="1" type="ORF">WJX73_005599</name>
</gene>
<dbReference type="Proteomes" id="UP001465755">
    <property type="component" value="Unassembled WGS sequence"/>
</dbReference>
<accession>A0AAW1P1Q5</accession>
<evidence type="ECO:0000313" key="2">
    <source>
        <dbReference type="Proteomes" id="UP001465755"/>
    </source>
</evidence>
<comment type="caution">
    <text evidence="1">The sequence shown here is derived from an EMBL/GenBank/DDBJ whole genome shotgun (WGS) entry which is preliminary data.</text>
</comment>
<dbReference type="EMBL" id="JALJOQ010000065">
    <property type="protein sequence ID" value="KAK9802912.1"/>
    <property type="molecule type" value="Genomic_DNA"/>
</dbReference>
<protein>
    <submittedName>
        <fullName evidence="1">Uncharacterized protein</fullName>
    </submittedName>
</protein>
<proteinExistence type="predicted"/>
<organism evidence="1 2">
    <name type="scientific">Symbiochloris irregularis</name>
    <dbReference type="NCBI Taxonomy" id="706552"/>
    <lineage>
        <taxon>Eukaryota</taxon>
        <taxon>Viridiplantae</taxon>
        <taxon>Chlorophyta</taxon>
        <taxon>core chlorophytes</taxon>
        <taxon>Trebouxiophyceae</taxon>
        <taxon>Trebouxiales</taxon>
        <taxon>Trebouxiaceae</taxon>
        <taxon>Symbiochloris</taxon>
    </lineage>
</organism>
<dbReference type="AlphaFoldDB" id="A0AAW1P1Q5"/>
<reference evidence="1 2" key="1">
    <citation type="journal article" date="2024" name="Nat. Commun.">
        <title>Phylogenomics reveals the evolutionary origins of lichenization in chlorophyte algae.</title>
        <authorList>
            <person name="Puginier C."/>
            <person name="Libourel C."/>
            <person name="Otte J."/>
            <person name="Skaloud P."/>
            <person name="Haon M."/>
            <person name="Grisel S."/>
            <person name="Petersen M."/>
            <person name="Berrin J.G."/>
            <person name="Delaux P.M."/>
            <person name="Dal Grande F."/>
            <person name="Keller J."/>
        </authorList>
    </citation>
    <scope>NUCLEOTIDE SEQUENCE [LARGE SCALE GENOMIC DNA]</scope>
    <source>
        <strain evidence="1 2">SAG 2036</strain>
    </source>
</reference>
<name>A0AAW1P1Q5_9CHLO</name>
<keyword evidence="2" id="KW-1185">Reference proteome</keyword>
<sequence length="78" mass="8903">MPMRDMELNPVKMPGRNLLSGRVTKYRMWELDIEEAKVMKAADELNVLLDSWATGKTEQLLGSLVITDERMQGQPAVR</sequence>